<dbReference type="Proteomes" id="UP001141806">
    <property type="component" value="Unassembled WGS sequence"/>
</dbReference>
<evidence type="ECO:0000313" key="3">
    <source>
        <dbReference type="Proteomes" id="UP001141806"/>
    </source>
</evidence>
<sequence>MGLIGDEGRVTPSPTNLDSRLNPSDGPGKGRHWAFFAKGRGTTLWMRCVKNLSRHRQRSRCLGRPEGYQDVWDASWEEVQQKSLELASLFTENAGLKRFLEKAEKALVYEHERVHQAKVELREAKDCLRSAKDAKCVAEVEAASTKEGLERVQKLRAEVREQAVTDFRQLIEYIDADTASTGSIIYEGTLLKGE</sequence>
<evidence type="ECO:0000256" key="1">
    <source>
        <dbReference type="SAM" id="MobiDB-lite"/>
    </source>
</evidence>
<feature type="compositionally biased region" description="Polar residues" evidence="1">
    <location>
        <begin position="12"/>
        <end position="22"/>
    </location>
</feature>
<protein>
    <submittedName>
        <fullName evidence="2">Uncharacterized protein</fullName>
    </submittedName>
</protein>
<comment type="caution">
    <text evidence="2">The sequence shown here is derived from an EMBL/GenBank/DDBJ whole genome shotgun (WGS) entry which is preliminary data.</text>
</comment>
<name>A0A9Q0GU02_9MAGN</name>
<feature type="region of interest" description="Disordered" evidence="1">
    <location>
        <begin position="1"/>
        <end position="26"/>
    </location>
</feature>
<evidence type="ECO:0000313" key="2">
    <source>
        <dbReference type="EMBL" id="KAJ4953036.1"/>
    </source>
</evidence>
<reference evidence="2" key="1">
    <citation type="journal article" date="2023" name="Plant J.">
        <title>The genome of the king protea, Protea cynaroides.</title>
        <authorList>
            <person name="Chang J."/>
            <person name="Duong T.A."/>
            <person name="Schoeman C."/>
            <person name="Ma X."/>
            <person name="Roodt D."/>
            <person name="Barker N."/>
            <person name="Li Z."/>
            <person name="Van de Peer Y."/>
            <person name="Mizrachi E."/>
        </authorList>
    </citation>
    <scope>NUCLEOTIDE SEQUENCE</scope>
    <source>
        <tissue evidence="2">Young leaves</tissue>
    </source>
</reference>
<accession>A0A9Q0GU02</accession>
<organism evidence="2 3">
    <name type="scientific">Protea cynaroides</name>
    <dbReference type="NCBI Taxonomy" id="273540"/>
    <lineage>
        <taxon>Eukaryota</taxon>
        <taxon>Viridiplantae</taxon>
        <taxon>Streptophyta</taxon>
        <taxon>Embryophyta</taxon>
        <taxon>Tracheophyta</taxon>
        <taxon>Spermatophyta</taxon>
        <taxon>Magnoliopsida</taxon>
        <taxon>Proteales</taxon>
        <taxon>Proteaceae</taxon>
        <taxon>Protea</taxon>
    </lineage>
</organism>
<gene>
    <name evidence="2" type="ORF">NE237_029868</name>
</gene>
<proteinExistence type="predicted"/>
<keyword evidence="3" id="KW-1185">Reference proteome</keyword>
<dbReference type="EMBL" id="JAMYWD010000012">
    <property type="protein sequence ID" value="KAJ4953036.1"/>
    <property type="molecule type" value="Genomic_DNA"/>
</dbReference>
<dbReference type="AlphaFoldDB" id="A0A9Q0GU02"/>